<feature type="chain" id="PRO_5035244030" evidence="1">
    <location>
        <begin position="22"/>
        <end position="204"/>
    </location>
</feature>
<feature type="signal peptide" evidence="1">
    <location>
        <begin position="1"/>
        <end position="21"/>
    </location>
</feature>
<organism evidence="2 3">
    <name type="scientific">Diacronema lutheri</name>
    <name type="common">Unicellular marine alga</name>
    <name type="synonym">Monochrysis lutheri</name>
    <dbReference type="NCBI Taxonomy" id="2081491"/>
    <lineage>
        <taxon>Eukaryota</taxon>
        <taxon>Haptista</taxon>
        <taxon>Haptophyta</taxon>
        <taxon>Pavlovophyceae</taxon>
        <taxon>Pavlovales</taxon>
        <taxon>Pavlovaceae</taxon>
        <taxon>Diacronema</taxon>
    </lineage>
</organism>
<evidence type="ECO:0000256" key="1">
    <source>
        <dbReference type="SAM" id="SignalP"/>
    </source>
</evidence>
<keyword evidence="3" id="KW-1185">Reference proteome</keyword>
<dbReference type="AlphaFoldDB" id="A0A8J6C6U7"/>
<sequence length="204" mass="22363">MGCARALRLVVLSALGPRAHAERLCNLQDILAAMPPGSQALERYATAVYGAAPSTRAALLDWFAPYLRDEVEIVYKEHLPQNLLDACRWMREPTAIGDVHTFVGGWLTPGALWVHRLPGRVPCNAPTVQHPLVLPTAIINSTMKRALADDVLVRAAPGWFRSKALNLTFLARSRTAESGAGPPSTVFVEVVHRQTGYCQEDQVF</sequence>
<keyword evidence="1" id="KW-0732">Signal</keyword>
<comment type="caution">
    <text evidence="2">The sequence shown here is derived from an EMBL/GenBank/DDBJ whole genome shotgun (WGS) entry which is preliminary data.</text>
</comment>
<dbReference type="EMBL" id="JAGTXO010000021">
    <property type="protein sequence ID" value="KAG8462234.1"/>
    <property type="molecule type" value="Genomic_DNA"/>
</dbReference>
<name>A0A8J6C6U7_DIALT</name>
<reference evidence="2" key="1">
    <citation type="submission" date="2021-05" db="EMBL/GenBank/DDBJ databases">
        <title>The genome of the haptophyte Pavlova lutheri (Diacronema luteri, Pavlovales) - a model for lipid biosynthesis in eukaryotic algae.</title>
        <authorList>
            <person name="Hulatt C.J."/>
            <person name="Posewitz M.C."/>
        </authorList>
    </citation>
    <scope>NUCLEOTIDE SEQUENCE</scope>
    <source>
        <strain evidence="2">NIVA-4/92</strain>
    </source>
</reference>
<dbReference type="Proteomes" id="UP000751190">
    <property type="component" value="Unassembled WGS sequence"/>
</dbReference>
<proteinExistence type="predicted"/>
<protein>
    <submittedName>
        <fullName evidence="2">Uncharacterized protein</fullName>
    </submittedName>
</protein>
<gene>
    <name evidence="2" type="ORF">KFE25_012054</name>
</gene>
<accession>A0A8J6C6U7</accession>
<evidence type="ECO:0000313" key="3">
    <source>
        <dbReference type="Proteomes" id="UP000751190"/>
    </source>
</evidence>
<evidence type="ECO:0000313" key="2">
    <source>
        <dbReference type="EMBL" id="KAG8462234.1"/>
    </source>
</evidence>